<accession>A0A0A8ZRH9</accession>
<organism evidence="1">
    <name type="scientific">Arundo donax</name>
    <name type="common">Giant reed</name>
    <name type="synonym">Donax arundinaceus</name>
    <dbReference type="NCBI Taxonomy" id="35708"/>
    <lineage>
        <taxon>Eukaryota</taxon>
        <taxon>Viridiplantae</taxon>
        <taxon>Streptophyta</taxon>
        <taxon>Embryophyta</taxon>
        <taxon>Tracheophyta</taxon>
        <taxon>Spermatophyta</taxon>
        <taxon>Magnoliopsida</taxon>
        <taxon>Liliopsida</taxon>
        <taxon>Poales</taxon>
        <taxon>Poaceae</taxon>
        <taxon>PACMAD clade</taxon>
        <taxon>Arundinoideae</taxon>
        <taxon>Arundineae</taxon>
        <taxon>Arundo</taxon>
    </lineage>
</organism>
<dbReference type="EMBL" id="GBRH01260458">
    <property type="protein sequence ID" value="JAD37437.1"/>
    <property type="molecule type" value="Transcribed_RNA"/>
</dbReference>
<reference evidence="1" key="1">
    <citation type="submission" date="2014-09" db="EMBL/GenBank/DDBJ databases">
        <authorList>
            <person name="Magalhaes I.L.F."/>
            <person name="Oliveira U."/>
            <person name="Santos F.R."/>
            <person name="Vidigal T.H.D.A."/>
            <person name="Brescovit A.D."/>
            <person name="Santos A.J."/>
        </authorList>
    </citation>
    <scope>NUCLEOTIDE SEQUENCE</scope>
    <source>
        <tissue evidence="1">Shoot tissue taken approximately 20 cm above the soil surface</tissue>
    </source>
</reference>
<reference evidence="1" key="2">
    <citation type="journal article" date="2015" name="Data Brief">
        <title>Shoot transcriptome of the giant reed, Arundo donax.</title>
        <authorList>
            <person name="Barrero R.A."/>
            <person name="Guerrero F.D."/>
            <person name="Moolhuijzen P."/>
            <person name="Goolsby J.A."/>
            <person name="Tidwell J."/>
            <person name="Bellgard S.E."/>
            <person name="Bellgard M.I."/>
        </authorList>
    </citation>
    <scope>NUCLEOTIDE SEQUENCE</scope>
    <source>
        <tissue evidence="1">Shoot tissue taken approximately 20 cm above the soil surface</tissue>
    </source>
</reference>
<protein>
    <submittedName>
        <fullName evidence="1">Uncharacterized protein</fullName>
    </submittedName>
</protein>
<name>A0A0A8ZRH9_ARUDO</name>
<dbReference type="AlphaFoldDB" id="A0A0A8ZRH9"/>
<evidence type="ECO:0000313" key="1">
    <source>
        <dbReference type="EMBL" id="JAD37437.1"/>
    </source>
</evidence>
<proteinExistence type="predicted"/>
<sequence>MMWYDGFFRLLLCFPVIQLYDCILSMKHTSFFTYRVPFIFLL</sequence>